<name>A0A3S9T280_9FIRM</name>
<proteinExistence type="predicted"/>
<organism evidence="1 2">
    <name type="scientific">Anoxybacter fermentans</name>
    <dbReference type="NCBI Taxonomy" id="1323375"/>
    <lineage>
        <taxon>Bacteria</taxon>
        <taxon>Bacillati</taxon>
        <taxon>Bacillota</taxon>
        <taxon>Clostridia</taxon>
        <taxon>Halanaerobiales</taxon>
        <taxon>Anoxybacter</taxon>
    </lineage>
</organism>
<gene>
    <name evidence="1" type="ORF">BBF96_15410</name>
</gene>
<reference evidence="1 2" key="1">
    <citation type="submission" date="2016-07" db="EMBL/GenBank/DDBJ databases">
        <title>Genome and transcriptome analysis of iron-reducing fermentative bacteria Anoxybacter fermentans.</title>
        <authorList>
            <person name="Zeng X."/>
            <person name="Shao Z."/>
        </authorList>
    </citation>
    <scope>NUCLEOTIDE SEQUENCE [LARGE SCALE GENOMIC DNA]</scope>
    <source>
        <strain evidence="1 2">DY22613</strain>
    </source>
</reference>
<keyword evidence="2" id="KW-1185">Reference proteome</keyword>
<evidence type="ECO:0000313" key="1">
    <source>
        <dbReference type="EMBL" id="AZR74641.1"/>
    </source>
</evidence>
<dbReference type="EMBL" id="CP016379">
    <property type="protein sequence ID" value="AZR74641.1"/>
    <property type="molecule type" value="Genomic_DNA"/>
</dbReference>
<dbReference type="AlphaFoldDB" id="A0A3S9T280"/>
<protein>
    <submittedName>
        <fullName evidence="1">Uncharacterized protein</fullName>
    </submittedName>
</protein>
<dbReference type="KEGG" id="aft:BBF96_15410"/>
<evidence type="ECO:0000313" key="2">
    <source>
        <dbReference type="Proteomes" id="UP000267250"/>
    </source>
</evidence>
<sequence>MVLYQELILALIDLCEEFGMEWQWLKDGTGIQIDLTSTDEFSRYRFLKETRKIKQNIFGPF</sequence>
<dbReference type="Proteomes" id="UP000267250">
    <property type="component" value="Chromosome"/>
</dbReference>
<accession>A0A3S9T280</accession>